<organism evidence="5 6">
    <name type="scientific">Prorocentrum cordatum</name>
    <dbReference type="NCBI Taxonomy" id="2364126"/>
    <lineage>
        <taxon>Eukaryota</taxon>
        <taxon>Sar</taxon>
        <taxon>Alveolata</taxon>
        <taxon>Dinophyceae</taxon>
        <taxon>Prorocentrales</taxon>
        <taxon>Prorocentraceae</taxon>
        <taxon>Prorocentrum</taxon>
    </lineage>
</organism>
<accession>A0ABN9W6C7</accession>
<feature type="non-terminal residue" evidence="5">
    <location>
        <position position="138"/>
    </location>
</feature>
<dbReference type="InterPro" id="IPR050145">
    <property type="entry name" value="Centrin_CML-like"/>
</dbReference>
<evidence type="ECO:0000259" key="4">
    <source>
        <dbReference type="PROSITE" id="PS50222"/>
    </source>
</evidence>
<dbReference type="PANTHER" id="PTHR23050">
    <property type="entry name" value="CALCIUM BINDING PROTEIN"/>
    <property type="match status" value="1"/>
</dbReference>
<keyword evidence="1" id="KW-0677">Repeat</keyword>
<dbReference type="InterPro" id="IPR002048">
    <property type="entry name" value="EF_hand_dom"/>
</dbReference>
<evidence type="ECO:0000313" key="5">
    <source>
        <dbReference type="EMBL" id="CAK0880126.1"/>
    </source>
</evidence>
<protein>
    <recommendedName>
        <fullName evidence="4">EF-hand domain-containing protein</fullName>
    </recommendedName>
</protein>
<dbReference type="InterPro" id="IPR011992">
    <property type="entry name" value="EF-hand-dom_pair"/>
</dbReference>
<feature type="domain" description="EF-hand" evidence="4">
    <location>
        <begin position="83"/>
        <end position="118"/>
    </location>
</feature>
<dbReference type="SUPFAM" id="SSF47473">
    <property type="entry name" value="EF-hand"/>
    <property type="match status" value="1"/>
</dbReference>
<dbReference type="InterPro" id="IPR018247">
    <property type="entry name" value="EF_Hand_1_Ca_BS"/>
</dbReference>
<dbReference type="PROSITE" id="PS50222">
    <property type="entry name" value="EF_HAND_2"/>
    <property type="match status" value="2"/>
</dbReference>
<reference evidence="5" key="1">
    <citation type="submission" date="2023-10" db="EMBL/GenBank/DDBJ databases">
        <authorList>
            <person name="Chen Y."/>
            <person name="Shah S."/>
            <person name="Dougan E. K."/>
            <person name="Thang M."/>
            <person name="Chan C."/>
        </authorList>
    </citation>
    <scope>NUCLEOTIDE SEQUENCE [LARGE SCALE GENOMIC DNA]</scope>
</reference>
<keyword evidence="6" id="KW-1185">Reference proteome</keyword>
<dbReference type="CDD" id="cd00051">
    <property type="entry name" value="EFh"/>
    <property type="match status" value="1"/>
</dbReference>
<dbReference type="Pfam" id="PF13499">
    <property type="entry name" value="EF-hand_7"/>
    <property type="match status" value="1"/>
</dbReference>
<evidence type="ECO:0000256" key="2">
    <source>
        <dbReference type="ARBA" id="ARBA00022837"/>
    </source>
</evidence>
<dbReference type="PROSITE" id="PS00018">
    <property type="entry name" value="EF_HAND_1"/>
    <property type="match status" value="1"/>
</dbReference>
<dbReference type="EMBL" id="CAUYUJ010018042">
    <property type="protein sequence ID" value="CAK0880126.1"/>
    <property type="molecule type" value="Genomic_DNA"/>
</dbReference>
<evidence type="ECO:0000256" key="3">
    <source>
        <dbReference type="SAM" id="MobiDB-lite"/>
    </source>
</evidence>
<gene>
    <name evidence="5" type="ORF">PCOR1329_LOCUS63358</name>
</gene>
<feature type="domain" description="EF-hand" evidence="4">
    <location>
        <begin position="47"/>
        <end position="82"/>
    </location>
</feature>
<dbReference type="SMART" id="SM00054">
    <property type="entry name" value="EFh"/>
    <property type="match status" value="2"/>
</dbReference>
<feature type="region of interest" description="Disordered" evidence="3">
    <location>
        <begin position="114"/>
        <end position="138"/>
    </location>
</feature>
<proteinExistence type="predicted"/>
<name>A0ABN9W6C7_9DINO</name>
<dbReference type="Gene3D" id="1.10.238.10">
    <property type="entry name" value="EF-hand"/>
    <property type="match status" value="1"/>
</dbReference>
<comment type="caution">
    <text evidence="5">The sequence shown here is derived from an EMBL/GenBank/DDBJ whole genome shotgun (WGS) entry which is preliminary data.</text>
</comment>
<sequence>MNVTVGINQCHLIDPPRAFKHGGVLPEAAGYKEEEAHTVCRALFCEQGEEDLKAAFALYDKDSNGHIDKEEFRKALPLMGEDIKEEKIDEVMEGVDAKKTGKLEFPEFCTLVRRMNPKEAPDAPAEEGEDPLKDAWGK</sequence>
<evidence type="ECO:0000313" key="6">
    <source>
        <dbReference type="Proteomes" id="UP001189429"/>
    </source>
</evidence>
<dbReference type="Proteomes" id="UP001189429">
    <property type="component" value="Unassembled WGS sequence"/>
</dbReference>
<evidence type="ECO:0000256" key="1">
    <source>
        <dbReference type="ARBA" id="ARBA00022737"/>
    </source>
</evidence>
<keyword evidence="2" id="KW-0106">Calcium</keyword>